<keyword evidence="3" id="KW-1185">Reference proteome</keyword>
<evidence type="ECO:0000256" key="1">
    <source>
        <dbReference type="SAM" id="Phobius"/>
    </source>
</evidence>
<keyword evidence="1" id="KW-1133">Transmembrane helix</keyword>
<evidence type="ECO:0000313" key="3">
    <source>
        <dbReference type="Proteomes" id="UP001595457"/>
    </source>
</evidence>
<organism evidence="2 3">
    <name type="scientific">Azotobacter bryophylli</name>
    <dbReference type="NCBI Taxonomy" id="1986537"/>
    <lineage>
        <taxon>Bacteria</taxon>
        <taxon>Pseudomonadati</taxon>
        <taxon>Pseudomonadota</taxon>
        <taxon>Gammaproteobacteria</taxon>
        <taxon>Pseudomonadales</taxon>
        <taxon>Pseudomonadaceae</taxon>
        <taxon>Azotobacter</taxon>
    </lineage>
</organism>
<dbReference type="EMBL" id="JBHRSJ010000002">
    <property type="protein sequence ID" value="MFC2971065.1"/>
    <property type="molecule type" value="Genomic_DNA"/>
</dbReference>
<evidence type="ECO:0000313" key="2">
    <source>
        <dbReference type="EMBL" id="MFC2971065.1"/>
    </source>
</evidence>
<accession>A0ABV7AQA0</accession>
<protein>
    <submittedName>
        <fullName evidence="2">Phage holin family protein</fullName>
    </submittedName>
</protein>
<dbReference type="RefSeq" id="WP_377812704.1">
    <property type="nucleotide sequence ID" value="NZ_JBHRSJ010000002.1"/>
</dbReference>
<feature type="transmembrane region" description="Helical" evidence="1">
    <location>
        <begin position="56"/>
        <end position="79"/>
    </location>
</feature>
<gene>
    <name evidence="2" type="ORF">ACFOJE_02385</name>
</gene>
<feature type="transmembrane region" description="Helical" evidence="1">
    <location>
        <begin position="85"/>
        <end position="104"/>
    </location>
</feature>
<dbReference type="Pfam" id="PF07332">
    <property type="entry name" value="Phage_holin_3_6"/>
    <property type="match status" value="1"/>
</dbReference>
<dbReference type="InterPro" id="IPR009937">
    <property type="entry name" value="Phage_holin_3_6"/>
</dbReference>
<sequence length="137" mass="14170">MPGPEVGARLDESATGIGGLIRQLGREVPSLVTKELALAKVEITEAINATKTATGAVAGGGAVLLAGFIVLLQAAVYALNLVMDAWLAAFIVGAVVSVVGYAMMQAGKKKFEPSALKPERTLHSLQKDKAAIKEATR</sequence>
<keyword evidence="1" id="KW-0472">Membrane</keyword>
<proteinExistence type="predicted"/>
<dbReference type="Proteomes" id="UP001595457">
    <property type="component" value="Unassembled WGS sequence"/>
</dbReference>
<reference evidence="3" key="1">
    <citation type="journal article" date="2019" name="Int. J. Syst. Evol. Microbiol.">
        <title>The Global Catalogue of Microorganisms (GCM) 10K type strain sequencing project: providing services to taxonomists for standard genome sequencing and annotation.</title>
        <authorList>
            <consortium name="The Broad Institute Genomics Platform"/>
            <consortium name="The Broad Institute Genome Sequencing Center for Infectious Disease"/>
            <person name="Wu L."/>
            <person name="Ma J."/>
        </authorList>
    </citation>
    <scope>NUCLEOTIDE SEQUENCE [LARGE SCALE GENOMIC DNA]</scope>
    <source>
        <strain evidence="3">KCTC 62195</strain>
    </source>
</reference>
<comment type="caution">
    <text evidence="2">The sequence shown here is derived from an EMBL/GenBank/DDBJ whole genome shotgun (WGS) entry which is preliminary data.</text>
</comment>
<name>A0ABV7AQA0_9GAMM</name>
<keyword evidence="1" id="KW-0812">Transmembrane</keyword>